<evidence type="ECO:0000313" key="4">
    <source>
        <dbReference type="Proteomes" id="UP000707451"/>
    </source>
</evidence>
<comment type="caution">
    <text evidence="3">The sequence shown here is derived from an EMBL/GenBank/DDBJ whole genome shotgun (WGS) entry which is preliminary data.</text>
</comment>
<keyword evidence="4" id="KW-1185">Reference proteome</keyword>
<gene>
    <name evidence="3" type="ORF">KI688_001824</name>
</gene>
<evidence type="ECO:0000256" key="1">
    <source>
        <dbReference type="SAM" id="MobiDB-lite"/>
    </source>
</evidence>
<feature type="transmembrane region" description="Helical" evidence="2">
    <location>
        <begin position="117"/>
        <end position="136"/>
    </location>
</feature>
<name>A0A9P7XTP3_9FUNG</name>
<sequence>MSIAKDIATEKASGTPHSATEKVRRILHSAADKANGTLHSATEKTQSAKQSTSVQRYIVGPDVYTKECFVSDRPWPLAASSLRCRSLDSFFMLPRFSLFSDFEVHPLTPRLALLRSAWVGLVSILATLVISPAFGYTRVHAFSSRAENEKRRGSGSASAPVSDERPMSSTIATGPFEAYRKQPSKTGTGGGCRHPRHGANAAVEAVSEALAAT</sequence>
<dbReference type="OrthoDB" id="2433245at2759"/>
<protein>
    <submittedName>
        <fullName evidence="3">Uncharacterized protein</fullName>
    </submittedName>
</protein>
<dbReference type="Proteomes" id="UP000707451">
    <property type="component" value="Unassembled WGS sequence"/>
</dbReference>
<keyword evidence="2" id="KW-0472">Membrane</keyword>
<keyword evidence="2" id="KW-0812">Transmembrane</keyword>
<feature type="region of interest" description="Disordered" evidence="1">
    <location>
        <begin position="145"/>
        <end position="213"/>
    </location>
</feature>
<feature type="compositionally biased region" description="Low complexity" evidence="1">
    <location>
        <begin position="199"/>
        <end position="213"/>
    </location>
</feature>
<evidence type="ECO:0000256" key="2">
    <source>
        <dbReference type="SAM" id="Phobius"/>
    </source>
</evidence>
<feature type="region of interest" description="Disordered" evidence="1">
    <location>
        <begin position="1"/>
        <end position="21"/>
    </location>
</feature>
<reference evidence="3" key="1">
    <citation type="submission" date="2021-06" db="EMBL/GenBank/DDBJ databases">
        <title>Genome Sequence of Mortierella hyaline Strain SCG-10, a Cold-Adapted, Nitrate-Reducing Fungus Isolated from Soil in Minnesota, USA.</title>
        <authorList>
            <person name="Aldossari N."/>
        </authorList>
    </citation>
    <scope>NUCLEOTIDE SEQUENCE</scope>
    <source>
        <strain evidence="3">SCG-10</strain>
    </source>
</reference>
<proteinExistence type="predicted"/>
<organism evidence="3 4">
    <name type="scientific">Linnemannia hyalina</name>
    <dbReference type="NCBI Taxonomy" id="64524"/>
    <lineage>
        <taxon>Eukaryota</taxon>
        <taxon>Fungi</taxon>
        <taxon>Fungi incertae sedis</taxon>
        <taxon>Mucoromycota</taxon>
        <taxon>Mortierellomycotina</taxon>
        <taxon>Mortierellomycetes</taxon>
        <taxon>Mortierellales</taxon>
        <taxon>Mortierellaceae</taxon>
        <taxon>Linnemannia</taxon>
    </lineage>
</organism>
<keyword evidence="2" id="KW-1133">Transmembrane helix</keyword>
<dbReference type="EMBL" id="JAHRHY010000011">
    <property type="protein sequence ID" value="KAG9065536.1"/>
    <property type="molecule type" value="Genomic_DNA"/>
</dbReference>
<accession>A0A9P7XTP3</accession>
<evidence type="ECO:0000313" key="3">
    <source>
        <dbReference type="EMBL" id="KAG9065536.1"/>
    </source>
</evidence>
<dbReference type="AlphaFoldDB" id="A0A9P7XTP3"/>